<dbReference type="GO" id="GO:0016289">
    <property type="term" value="F:acyl-CoA hydrolase activity"/>
    <property type="evidence" value="ECO:0007669"/>
    <property type="project" value="UniProtKB-ARBA"/>
</dbReference>
<name>A0A919KXC9_9ACTN</name>
<proteinExistence type="predicted"/>
<protein>
    <recommendedName>
        <fullName evidence="3">Thioesterase domain-containing protein</fullName>
    </recommendedName>
</protein>
<reference evidence="4" key="1">
    <citation type="journal article" date="2014" name="Int. J. Syst. Evol. Microbiol.">
        <title>Complete genome sequence of Corynebacterium casei LMG S-19264T (=DSM 44701T), isolated from a smear-ripened cheese.</title>
        <authorList>
            <consortium name="US DOE Joint Genome Institute (JGI-PGF)"/>
            <person name="Walter F."/>
            <person name="Albersmeier A."/>
            <person name="Kalinowski J."/>
            <person name="Ruckert C."/>
        </authorList>
    </citation>
    <scope>NUCLEOTIDE SEQUENCE</scope>
    <source>
        <strain evidence="4">JCM 5069</strain>
    </source>
</reference>
<feature type="region of interest" description="Disordered" evidence="2">
    <location>
        <begin position="1"/>
        <end position="44"/>
    </location>
</feature>
<sequence>MALGPPRERWRRRNGAPERAAAHRAAAREGAGRTMTERSGPLWDPVLGRAPLPRAAATLGFELLDADAEEGTVEVAFTATADFTNPLGNVLGGFLAAMLHDTVGTALLATVGPGRFQSTEELTVRFLRPVRPGRLVGTGHVVHRDEDHASLEAALSDPTGAIVATATALARIVDLDAGGTAP</sequence>
<dbReference type="InterPro" id="IPR003736">
    <property type="entry name" value="PAAI_dom"/>
</dbReference>
<feature type="domain" description="Thioesterase" evidence="3">
    <location>
        <begin position="88"/>
        <end position="160"/>
    </location>
</feature>
<dbReference type="InterPro" id="IPR029069">
    <property type="entry name" value="HotDog_dom_sf"/>
</dbReference>
<evidence type="ECO:0000313" key="5">
    <source>
        <dbReference type="Proteomes" id="UP000603708"/>
    </source>
</evidence>
<dbReference type="Gene3D" id="3.10.129.10">
    <property type="entry name" value="Hotdog Thioesterase"/>
    <property type="match status" value="1"/>
</dbReference>
<dbReference type="NCBIfam" id="TIGR00369">
    <property type="entry name" value="unchar_dom_1"/>
    <property type="match status" value="1"/>
</dbReference>
<reference evidence="4" key="2">
    <citation type="submission" date="2020-09" db="EMBL/GenBank/DDBJ databases">
        <authorList>
            <person name="Sun Q."/>
            <person name="Ohkuma M."/>
        </authorList>
    </citation>
    <scope>NUCLEOTIDE SEQUENCE</scope>
    <source>
        <strain evidence="4">JCM 5069</strain>
    </source>
</reference>
<dbReference type="Pfam" id="PF03061">
    <property type="entry name" value="4HBT"/>
    <property type="match status" value="1"/>
</dbReference>
<organism evidence="4 5">
    <name type="scientific">Streptomyces sulfonofaciens</name>
    <dbReference type="NCBI Taxonomy" id="68272"/>
    <lineage>
        <taxon>Bacteria</taxon>
        <taxon>Bacillati</taxon>
        <taxon>Actinomycetota</taxon>
        <taxon>Actinomycetes</taxon>
        <taxon>Kitasatosporales</taxon>
        <taxon>Streptomycetaceae</taxon>
        <taxon>Streptomyces</taxon>
    </lineage>
</organism>
<evidence type="ECO:0000256" key="1">
    <source>
        <dbReference type="ARBA" id="ARBA00022801"/>
    </source>
</evidence>
<keyword evidence="5" id="KW-1185">Reference proteome</keyword>
<comment type="caution">
    <text evidence="4">The sequence shown here is derived from an EMBL/GenBank/DDBJ whole genome shotgun (WGS) entry which is preliminary data.</text>
</comment>
<dbReference type="CDD" id="cd03443">
    <property type="entry name" value="PaaI_thioesterase"/>
    <property type="match status" value="1"/>
</dbReference>
<dbReference type="InterPro" id="IPR006683">
    <property type="entry name" value="Thioestr_dom"/>
</dbReference>
<dbReference type="AlphaFoldDB" id="A0A919KXC9"/>
<evidence type="ECO:0000256" key="2">
    <source>
        <dbReference type="SAM" id="MobiDB-lite"/>
    </source>
</evidence>
<evidence type="ECO:0000259" key="3">
    <source>
        <dbReference type="Pfam" id="PF03061"/>
    </source>
</evidence>
<gene>
    <name evidence="4" type="ORF">GCM10018793_23150</name>
</gene>
<accession>A0A919KXC9</accession>
<dbReference type="EMBL" id="BNCD01000005">
    <property type="protein sequence ID" value="GHH76735.1"/>
    <property type="molecule type" value="Genomic_DNA"/>
</dbReference>
<keyword evidence="1" id="KW-0378">Hydrolase</keyword>
<dbReference type="Proteomes" id="UP000603708">
    <property type="component" value="Unassembled WGS sequence"/>
</dbReference>
<dbReference type="SUPFAM" id="SSF54637">
    <property type="entry name" value="Thioesterase/thiol ester dehydrase-isomerase"/>
    <property type="match status" value="1"/>
</dbReference>
<evidence type="ECO:0000313" key="4">
    <source>
        <dbReference type="EMBL" id="GHH76735.1"/>
    </source>
</evidence>